<protein>
    <recommendedName>
        <fullName evidence="1">GxGYxYP putative glycoside hydrolase C-terminal domain-containing protein</fullName>
    </recommendedName>
</protein>
<dbReference type="InterPro" id="IPR025832">
    <property type="entry name" value="GxGYxYP_C"/>
</dbReference>
<evidence type="ECO:0000313" key="2">
    <source>
        <dbReference type="EMBL" id="KYH28328.1"/>
    </source>
</evidence>
<dbReference type="AlphaFoldDB" id="A0A151AL42"/>
<evidence type="ECO:0000259" key="1">
    <source>
        <dbReference type="Pfam" id="PF14323"/>
    </source>
</evidence>
<gene>
    <name evidence="2" type="ORF">CLCOL_20540</name>
</gene>
<dbReference type="InterPro" id="IPR038410">
    <property type="entry name" value="GxGYxYP_C_sf"/>
</dbReference>
<evidence type="ECO:0000313" key="3">
    <source>
        <dbReference type="Proteomes" id="UP000075374"/>
    </source>
</evidence>
<keyword evidence="3" id="KW-1185">Reference proteome</keyword>
<dbReference type="Proteomes" id="UP000075374">
    <property type="component" value="Unassembled WGS sequence"/>
</dbReference>
<organism evidence="2 3">
    <name type="scientific">Clostridium colicanis DSM 13634</name>
    <dbReference type="NCBI Taxonomy" id="1121305"/>
    <lineage>
        <taxon>Bacteria</taxon>
        <taxon>Bacillati</taxon>
        <taxon>Bacillota</taxon>
        <taxon>Clostridia</taxon>
        <taxon>Eubacteriales</taxon>
        <taxon>Clostridiaceae</taxon>
        <taxon>Clostridium</taxon>
    </lineage>
</organism>
<dbReference type="PANTHER" id="PTHR37321:SF1">
    <property type="entry name" value="EXPORTED PROTEIN"/>
    <property type="match status" value="1"/>
</dbReference>
<dbReference type="EMBL" id="LTBB01000011">
    <property type="protein sequence ID" value="KYH28328.1"/>
    <property type="molecule type" value="Genomic_DNA"/>
</dbReference>
<feature type="domain" description="GxGYxYP putative glycoside hydrolase C-terminal" evidence="1">
    <location>
        <begin position="1"/>
        <end position="137"/>
    </location>
</feature>
<proteinExistence type="predicted"/>
<dbReference type="STRING" id="1121305.CLCOL_20540"/>
<dbReference type="Pfam" id="PF14323">
    <property type="entry name" value="GxGYxYP_C"/>
    <property type="match status" value="1"/>
</dbReference>
<dbReference type="Gene3D" id="3.20.20.490">
    <property type="entry name" value="GxGYxYP glycoside hydrolase, C-terminal domain"/>
    <property type="match status" value="1"/>
</dbReference>
<reference evidence="2 3" key="1">
    <citation type="submission" date="2016-02" db="EMBL/GenBank/DDBJ databases">
        <title>Genome sequence of Clostridium colicanis DSM 13634.</title>
        <authorList>
            <person name="Poehlein A."/>
            <person name="Daniel R."/>
        </authorList>
    </citation>
    <scope>NUCLEOTIDE SEQUENCE [LARGE SCALE GENOMIC DNA]</scope>
    <source>
        <strain evidence="2 3">DSM 13634</strain>
    </source>
</reference>
<name>A0A151AL42_9CLOT</name>
<dbReference type="PATRIC" id="fig|1121305.3.peg.2060"/>
<dbReference type="PANTHER" id="PTHR37321">
    <property type="entry name" value="EXPORTED PROTEIN-RELATED"/>
    <property type="match status" value="1"/>
</dbReference>
<accession>A0A151AL42</accession>
<comment type="caution">
    <text evidence="2">The sequence shown here is derived from an EMBL/GenBank/DDBJ whole genome shotgun (WGS) entry which is preliminary data.</text>
</comment>
<sequence>MGKVNEKYVSIIDDYSFHDVKLWDKFTEKSNIDGLFYLDYSRHDKFQGEIIWSNNKPVVSCRDLLWNNFESEDELIKTINDRIALGEIDVKKPSAYTFVYVHVWSKDVNNVEDVVSRLSQNPKVRIVTPEMFMKLIRNNVEH</sequence>